<name>A0ACC0UAK5_9AGAM</name>
<dbReference type="EMBL" id="JAGFNK010000080">
    <property type="protein sequence ID" value="KAI9508744.1"/>
    <property type="molecule type" value="Genomic_DNA"/>
</dbReference>
<gene>
    <name evidence="1" type="ORF">F5148DRAFT_1148828</name>
</gene>
<keyword evidence="2" id="KW-1185">Reference proteome</keyword>
<protein>
    <submittedName>
        <fullName evidence="1">Uncharacterized protein</fullName>
    </submittedName>
</protein>
<organism evidence="1 2">
    <name type="scientific">Russula earlei</name>
    <dbReference type="NCBI Taxonomy" id="71964"/>
    <lineage>
        <taxon>Eukaryota</taxon>
        <taxon>Fungi</taxon>
        <taxon>Dikarya</taxon>
        <taxon>Basidiomycota</taxon>
        <taxon>Agaricomycotina</taxon>
        <taxon>Agaricomycetes</taxon>
        <taxon>Russulales</taxon>
        <taxon>Russulaceae</taxon>
        <taxon>Russula</taxon>
    </lineage>
</organism>
<dbReference type="Proteomes" id="UP001207468">
    <property type="component" value="Unassembled WGS sequence"/>
</dbReference>
<proteinExistence type="predicted"/>
<reference evidence="1" key="1">
    <citation type="submission" date="2021-03" db="EMBL/GenBank/DDBJ databases">
        <title>Evolutionary priming and transition to the ectomycorrhizal habit in an iconic lineage of mushroom-forming fungi: is preadaptation a requirement?</title>
        <authorList>
            <consortium name="DOE Joint Genome Institute"/>
            <person name="Looney B.P."/>
            <person name="Miyauchi S."/>
            <person name="Morin E."/>
            <person name="Drula E."/>
            <person name="Courty P.E."/>
            <person name="Chicoki N."/>
            <person name="Fauchery L."/>
            <person name="Kohler A."/>
            <person name="Kuo A."/>
            <person name="LaButti K."/>
            <person name="Pangilinan J."/>
            <person name="Lipzen A."/>
            <person name="Riley R."/>
            <person name="Andreopoulos W."/>
            <person name="He G."/>
            <person name="Johnson J."/>
            <person name="Barry K.W."/>
            <person name="Grigoriev I.V."/>
            <person name="Nagy L."/>
            <person name="Hibbett D."/>
            <person name="Henrissat B."/>
            <person name="Matheny P.B."/>
            <person name="Labbe J."/>
            <person name="Martin A.F."/>
        </authorList>
    </citation>
    <scope>NUCLEOTIDE SEQUENCE</scope>
    <source>
        <strain evidence="1">BPL698</strain>
    </source>
</reference>
<evidence type="ECO:0000313" key="1">
    <source>
        <dbReference type="EMBL" id="KAI9508744.1"/>
    </source>
</evidence>
<evidence type="ECO:0000313" key="2">
    <source>
        <dbReference type="Proteomes" id="UP001207468"/>
    </source>
</evidence>
<comment type="caution">
    <text evidence="1">The sequence shown here is derived from an EMBL/GenBank/DDBJ whole genome shotgun (WGS) entry which is preliminary data.</text>
</comment>
<accession>A0ACC0UAK5</accession>
<sequence>MKGMKGKEIMKGSEVLKGSLRPGEVVEAVVKGLRCKCVACARACRAHVAGGEGHAVGGEGWKTMKEEVWEPVGCVMSKQDVTVTHSVACCRILDPSERKLV</sequence>